<comment type="similarity">
    <text evidence="6">Belongs to the peptidase M48 family.</text>
</comment>
<feature type="region of interest" description="Disordered" evidence="7">
    <location>
        <begin position="280"/>
        <end position="303"/>
    </location>
</feature>
<evidence type="ECO:0000256" key="7">
    <source>
        <dbReference type="SAM" id="MobiDB-lite"/>
    </source>
</evidence>
<feature type="domain" description="Peptidase M48" evidence="8">
    <location>
        <begin position="65"/>
        <end position="134"/>
    </location>
</feature>
<keyword evidence="1 6" id="KW-0645">Protease</keyword>
<keyword evidence="9" id="KW-0614">Plasmid</keyword>
<evidence type="ECO:0000256" key="1">
    <source>
        <dbReference type="ARBA" id="ARBA00022670"/>
    </source>
</evidence>
<gene>
    <name evidence="9" type="ORF">EHF44_26685</name>
</gene>
<evidence type="ECO:0000256" key="3">
    <source>
        <dbReference type="ARBA" id="ARBA00022801"/>
    </source>
</evidence>
<geneLocation type="plasmid" evidence="9">
    <name>unnamed2</name>
</geneLocation>
<dbReference type="Proteomes" id="UP000270411">
    <property type="component" value="Plasmid unnamed2"/>
</dbReference>
<keyword evidence="5 6" id="KW-0482">Metalloprotease</keyword>
<evidence type="ECO:0000256" key="6">
    <source>
        <dbReference type="RuleBase" id="RU003983"/>
    </source>
</evidence>
<sequence length="303" mass="33311">MNLDRRTTLQVVALLVLAVPHPRLSAADKAVNGCNGGRSFSAEPSGAKGIPGENLDAIVKICAAVALPPNFRLQVINNKDVIAYAKIDNTDRYIVYNSNLHRELSDNFTTRWRSISVLAHEIGHHLCGHSLDSTGSRPTRELEADHFAGFILGSLGASEEDSLAAYSGHPQSGDATHPPGGERSSALTAGWKKANEKIRSNIERINLVTHNKQSDGTYARVVVEFVNAGGKWTEYQHGRKFAAFEEKFRRNGEIFLFDGSRSIPMWLRIETLGRGQFAEGSWNQGGSSTPPTAWIPLDPIRWR</sequence>
<feature type="compositionally biased region" description="Polar residues" evidence="7">
    <location>
        <begin position="281"/>
        <end position="291"/>
    </location>
</feature>
<evidence type="ECO:0000313" key="9">
    <source>
        <dbReference type="EMBL" id="AZG17077.1"/>
    </source>
</evidence>
<dbReference type="GO" id="GO:0004222">
    <property type="term" value="F:metalloendopeptidase activity"/>
    <property type="evidence" value="ECO:0007669"/>
    <property type="project" value="InterPro"/>
</dbReference>
<keyword evidence="3 6" id="KW-0378">Hydrolase</keyword>
<proteinExistence type="inferred from homology"/>
<dbReference type="OrthoDB" id="1173761at2"/>
<dbReference type="GO" id="GO:0046872">
    <property type="term" value="F:metal ion binding"/>
    <property type="evidence" value="ECO:0007669"/>
    <property type="project" value="UniProtKB-KW"/>
</dbReference>
<evidence type="ECO:0000256" key="5">
    <source>
        <dbReference type="ARBA" id="ARBA00023049"/>
    </source>
</evidence>
<reference evidence="10" key="1">
    <citation type="submission" date="2018-11" db="EMBL/GenBank/DDBJ databases">
        <title>FDA dAtabase for Regulatory Grade micrObial Sequences (FDA-ARGOS): Supporting development and validation of Infectious Disease Dx tests.</title>
        <authorList>
            <person name="Goldberg B."/>
            <person name="Campos J."/>
            <person name="Tallon L."/>
            <person name="Sadzewicz L."/>
            <person name="Zhao X."/>
            <person name="Vavikolanu K."/>
            <person name="Mehta A."/>
            <person name="Aluvathingal J."/>
            <person name="Nadendla S."/>
            <person name="Geyer C."/>
            <person name="Nandy P."/>
            <person name="Yan Y."/>
            <person name="Sichtig H."/>
        </authorList>
    </citation>
    <scope>NUCLEOTIDE SEQUENCE [LARGE SCALE GENOMIC DNA]</scope>
    <source>
        <strain evidence="10">FDAARGOS_614</strain>
        <plasmid evidence="10">unnamed2</plasmid>
    </source>
</reference>
<keyword evidence="4 6" id="KW-0862">Zinc</keyword>
<dbReference type="KEGG" id="cpau:EHF44_26685"/>
<protein>
    <submittedName>
        <fullName evidence="9">ImmA/IrrE family metallo-endopeptidase</fullName>
    </submittedName>
</protein>
<dbReference type="InterPro" id="IPR001915">
    <property type="entry name" value="Peptidase_M48"/>
</dbReference>
<organism evidence="9 10">
    <name type="scientific">Cupriavidus pauculus</name>
    <dbReference type="NCBI Taxonomy" id="82633"/>
    <lineage>
        <taxon>Bacteria</taxon>
        <taxon>Pseudomonadati</taxon>
        <taxon>Pseudomonadota</taxon>
        <taxon>Betaproteobacteria</taxon>
        <taxon>Burkholderiales</taxon>
        <taxon>Burkholderiaceae</taxon>
        <taxon>Cupriavidus</taxon>
    </lineage>
</organism>
<accession>A0A3G8H911</accession>
<dbReference type="GO" id="GO:0006508">
    <property type="term" value="P:proteolysis"/>
    <property type="evidence" value="ECO:0007669"/>
    <property type="project" value="UniProtKB-KW"/>
</dbReference>
<evidence type="ECO:0000313" key="10">
    <source>
        <dbReference type="Proteomes" id="UP000270411"/>
    </source>
</evidence>
<dbReference type="EMBL" id="CP033971">
    <property type="protein sequence ID" value="AZG17077.1"/>
    <property type="molecule type" value="Genomic_DNA"/>
</dbReference>
<evidence type="ECO:0000256" key="4">
    <source>
        <dbReference type="ARBA" id="ARBA00022833"/>
    </source>
</evidence>
<evidence type="ECO:0000259" key="8">
    <source>
        <dbReference type="Pfam" id="PF01435"/>
    </source>
</evidence>
<comment type="cofactor">
    <cofactor evidence="6">
        <name>Zn(2+)</name>
        <dbReference type="ChEBI" id="CHEBI:29105"/>
    </cofactor>
    <text evidence="6">Binds 1 zinc ion per subunit.</text>
</comment>
<dbReference type="RefSeq" id="WP_124686806.1">
    <property type="nucleotide sequence ID" value="NZ_CP033971.1"/>
</dbReference>
<feature type="region of interest" description="Disordered" evidence="7">
    <location>
        <begin position="163"/>
        <end position="187"/>
    </location>
</feature>
<evidence type="ECO:0000256" key="2">
    <source>
        <dbReference type="ARBA" id="ARBA00022723"/>
    </source>
</evidence>
<dbReference type="Pfam" id="PF01435">
    <property type="entry name" value="Peptidase_M48"/>
    <property type="match status" value="1"/>
</dbReference>
<dbReference type="AlphaFoldDB" id="A0A3G8H911"/>
<dbReference type="Gene3D" id="3.30.2010.10">
    <property type="entry name" value="Metalloproteases ('zincins'), catalytic domain"/>
    <property type="match status" value="1"/>
</dbReference>
<name>A0A3G8H911_9BURK</name>
<keyword evidence="2" id="KW-0479">Metal-binding</keyword>